<keyword evidence="2" id="KW-0496">Mitochondrion</keyword>
<dbReference type="AlphaFoldDB" id="S5U5D7"/>
<reference evidence="2" key="1">
    <citation type="submission" date="2013-04" db="EMBL/GenBank/DDBJ databases">
        <authorList>
            <person name="Hegedusova E."/>
            <person name="Fricova D."/>
            <person name="Brejova B."/>
            <person name="Nosek J."/>
        </authorList>
    </citation>
    <scope>NUCLEOTIDE SEQUENCE</scope>
    <source>
        <strain evidence="2">AS2.3656</strain>
    </source>
</reference>
<dbReference type="InterPro" id="IPR024937">
    <property type="entry name" value="Domain_X"/>
</dbReference>
<evidence type="ECO:0000259" key="1">
    <source>
        <dbReference type="PROSITE" id="PS50878"/>
    </source>
</evidence>
<feature type="non-terminal residue" evidence="2">
    <location>
        <position position="1"/>
    </location>
</feature>
<dbReference type="EMBL" id="KC993187">
    <property type="protein sequence ID" value="AGS44311.1"/>
    <property type="molecule type" value="Genomic_DNA"/>
</dbReference>
<dbReference type="GeneID" id="16694735"/>
<dbReference type="CDD" id="cd01651">
    <property type="entry name" value="RT_G2_intron"/>
    <property type="match status" value="1"/>
</dbReference>
<feature type="domain" description="Reverse transcriptase" evidence="1">
    <location>
        <begin position="283"/>
        <end position="570"/>
    </location>
</feature>
<evidence type="ECO:0000313" key="2">
    <source>
        <dbReference type="EMBL" id="AGS44311.1"/>
    </source>
</evidence>
<dbReference type="GO" id="GO:0006397">
    <property type="term" value="P:mRNA processing"/>
    <property type="evidence" value="ECO:0007669"/>
    <property type="project" value="InterPro"/>
</dbReference>
<geneLocation type="mitochondrion" evidence="2"/>
<dbReference type="PANTHER" id="PTHR34047">
    <property type="entry name" value="NUCLEAR INTRON MATURASE 1, MITOCHONDRIAL-RELATED"/>
    <property type="match status" value="1"/>
</dbReference>
<dbReference type="PROSITE" id="PS50878">
    <property type="entry name" value="RT_POL"/>
    <property type="match status" value="1"/>
</dbReference>
<dbReference type="PANTHER" id="PTHR34047:SF2">
    <property type="entry name" value="NUCLEAR INTRON MATURASE 1, MITOCHONDRIAL"/>
    <property type="match status" value="1"/>
</dbReference>
<name>S5U5D7_9ASCO</name>
<dbReference type="Pfam" id="PF01348">
    <property type="entry name" value="Intron_maturas2"/>
    <property type="match status" value="1"/>
</dbReference>
<dbReference type="SUPFAM" id="SSF56672">
    <property type="entry name" value="DNA/RNA polymerases"/>
    <property type="match status" value="1"/>
</dbReference>
<organism evidence="2">
    <name type="scientific">Candida oxycetoniae</name>
    <dbReference type="NCBI Taxonomy" id="497107"/>
    <lineage>
        <taxon>Eukaryota</taxon>
        <taxon>Fungi</taxon>
        <taxon>Dikarya</taxon>
        <taxon>Ascomycota</taxon>
        <taxon>Saccharomycotina</taxon>
        <taxon>Pichiomycetes</taxon>
        <taxon>Debaryomycetaceae</taxon>
        <taxon>Candida/Lodderomyces clade</taxon>
        <taxon>Candida</taxon>
    </lineage>
</organism>
<protein>
    <recommendedName>
        <fullName evidence="1">Reverse transcriptase domain-containing protein</fullName>
    </recommendedName>
</protein>
<sequence length="830" mass="96930">ASVRVCMKFRIYRNIYNNIYAKFDYIIEHIESYSTYLIIVRGGGQQPVLKRDMRSSVVDILEYLIKILFEASDYIWNKLNYWTQSCFGKDSSFSWELHLHEYICCLVIKICAGVSSILITNTLLIALRTDNKMRSIYNIVINQLLHVIHATGEVSKKELTLFNFNFNFYKKRWQRSRSSMSKYTQMKGTKYLIMNNNINQIRSYSTRNKKDNSVIVQLQEENAKELDFLVKHWQNCINNPTRIFKDLKGYLKLDGIWLASYIKIMNNRGSTVGLDKLAVDSLTRLRIYELKEAVLSNKFNWIGNNDNISDSGKTRSIGIPNINNILVQEVIKMIIEPIYETTFSNNSFGFRPNRSCHHALKYYNTYMKECIWYIEGDIKDYLNIIDQFRIIQIIETRIKDPIILRLIRTGLKAKVFDDKIEYLPEVGTPQGGILSTLITNIYLDKFDKFMEDLCIKYFCAPLRRRGAKGSIKSNNRQKSSEYNALMRSGNKKMVYSQHLSRNNPFQEEYRSVKYIRYANKFIIGINGSCKLASEINILINKFFKEELNLNDVNLQIRHISKGIHFLGYILGRNTYFIKQSYSGKLVNRKMIIPTIYINMKKVISLLSELRFCDGSGKPIPNFRFINLSQYESNKRINMILYSLCNWWSIANDRKQKVAYVAYILRYSLAKVYAAKFKANTVAAIFKLGGNNLSHPIGAKRKSAVGILNKVKIPGILYDRYHKIPKRGSSKLFNKWKPDYIKAIENNNTEELIMYLNESYASNPLHSLKWQLQKSLRHQGVPCDRCGTFDKVQVYNIKDLKFKKSKIAKYIRAINISKIALCHKHYLSLKD</sequence>
<gene>
    <name evidence="2" type="primary">cox1-I3</name>
</gene>
<dbReference type="GO" id="GO:0005739">
    <property type="term" value="C:mitochondrion"/>
    <property type="evidence" value="ECO:0007669"/>
    <property type="project" value="UniProtKB-ARBA"/>
</dbReference>
<accession>S5U5D7</accession>
<dbReference type="InterPro" id="IPR051083">
    <property type="entry name" value="GrpII_Intron_Splice-Mob/Def"/>
</dbReference>
<dbReference type="InterPro" id="IPR043502">
    <property type="entry name" value="DNA/RNA_pol_sf"/>
</dbReference>
<dbReference type="InterPro" id="IPR000477">
    <property type="entry name" value="RT_dom"/>
</dbReference>
<proteinExistence type="predicted"/>
<dbReference type="RefSeq" id="YP_008475037.1">
    <property type="nucleotide sequence ID" value="NC_022162.1"/>
</dbReference>
<dbReference type="Pfam" id="PF00078">
    <property type="entry name" value="RVT_1"/>
    <property type="match status" value="1"/>
</dbReference>